<evidence type="ECO:0000256" key="2">
    <source>
        <dbReference type="ARBA" id="ARBA00004167"/>
    </source>
</evidence>
<keyword evidence="10" id="KW-0503">Monooxygenase</keyword>
<comment type="subcellular location">
    <subcellularLocation>
        <location evidence="2">Membrane</location>
        <topology evidence="2">Single-pass membrane protein</topology>
    </subcellularLocation>
</comment>
<keyword evidence="5" id="KW-0812">Transmembrane</keyword>
<keyword evidence="13" id="KW-1185">Reference proteome</keyword>
<keyword evidence="9" id="KW-0408">Iron</keyword>
<name>A0AAD6ZM62_9AGAR</name>
<evidence type="ECO:0000313" key="12">
    <source>
        <dbReference type="EMBL" id="KAJ7328519.1"/>
    </source>
</evidence>
<comment type="similarity">
    <text evidence="3">Belongs to the cytochrome P450 family.</text>
</comment>
<dbReference type="Proteomes" id="UP001218218">
    <property type="component" value="Unassembled WGS sequence"/>
</dbReference>
<evidence type="ECO:0000256" key="8">
    <source>
        <dbReference type="ARBA" id="ARBA00023002"/>
    </source>
</evidence>
<protein>
    <recommendedName>
        <fullName evidence="14">Cytochrome P450</fullName>
    </recommendedName>
</protein>
<evidence type="ECO:0000256" key="10">
    <source>
        <dbReference type="ARBA" id="ARBA00023033"/>
    </source>
</evidence>
<dbReference type="Pfam" id="PF00067">
    <property type="entry name" value="p450"/>
    <property type="match status" value="1"/>
</dbReference>
<dbReference type="GO" id="GO:0020037">
    <property type="term" value="F:heme binding"/>
    <property type="evidence" value="ECO:0007669"/>
    <property type="project" value="InterPro"/>
</dbReference>
<accession>A0AAD6ZM62</accession>
<keyword evidence="4" id="KW-0349">Heme</keyword>
<reference evidence="12" key="1">
    <citation type="submission" date="2023-03" db="EMBL/GenBank/DDBJ databases">
        <title>Massive genome expansion in bonnet fungi (Mycena s.s.) driven by repeated elements and novel gene families across ecological guilds.</title>
        <authorList>
            <consortium name="Lawrence Berkeley National Laboratory"/>
            <person name="Harder C.B."/>
            <person name="Miyauchi S."/>
            <person name="Viragh M."/>
            <person name="Kuo A."/>
            <person name="Thoen E."/>
            <person name="Andreopoulos B."/>
            <person name="Lu D."/>
            <person name="Skrede I."/>
            <person name="Drula E."/>
            <person name="Henrissat B."/>
            <person name="Morin E."/>
            <person name="Kohler A."/>
            <person name="Barry K."/>
            <person name="LaButti K."/>
            <person name="Morin E."/>
            <person name="Salamov A."/>
            <person name="Lipzen A."/>
            <person name="Mereny Z."/>
            <person name="Hegedus B."/>
            <person name="Baldrian P."/>
            <person name="Stursova M."/>
            <person name="Weitz H."/>
            <person name="Taylor A."/>
            <person name="Grigoriev I.V."/>
            <person name="Nagy L.G."/>
            <person name="Martin F."/>
            <person name="Kauserud H."/>
        </authorList>
    </citation>
    <scope>NUCLEOTIDE SEQUENCE</scope>
    <source>
        <strain evidence="12">CBHHK002</strain>
    </source>
</reference>
<evidence type="ECO:0000256" key="1">
    <source>
        <dbReference type="ARBA" id="ARBA00001971"/>
    </source>
</evidence>
<dbReference type="InterPro" id="IPR050364">
    <property type="entry name" value="Cytochrome_P450_fung"/>
</dbReference>
<keyword evidence="6" id="KW-0479">Metal-binding</keyword>
<dbReference type="GO" id="GO:0016705">
    <property type="term" value="F:oxidoreductase activity, acting on paired donors, with incorporation or reduction of molecular oxygen"/>
    <property type="evidence" value="ECO:0007669"/>
    <property type="project" value="InterPro"/>
</dbReference>
<gene>
    <name evidence="12" type="ORF">DFH08DRAFT_320578</name>
</gene>
<dbReference type="EMBL" id="JARIHO010000039">
    <property type="protein sequence ID" value="KAJ7328519.1"/>
    <property type="molecule type" value="Genomic_DNA"/>
</dbReference>
<organism evidence="12 13">
    <name type="scientific">Mycena albidolilacea</name>
    <dbReference type="NCBI Taxonomy" id="1033008"/>
    <lineage>
        <taxon>Eukaryota</taxon>
        <taxon>Fungi</taxon>
        <taxon>Dikarya</taxon>
        <taxon>Basidiomycota</taxon>
        <taxon>Agaricomycotina</taxon>
        <taxon>Agaricomycetes</taxon>
        <taxon>Agaricomycetidae</taxon>
        <taxon>Agaricales</taxon>
        <taxon>Marasmiineae</taxon>
        <taxon>Mycenaceae</taxon>
        <taxon>Mycena</taxon>
    </lineage>
</organism>
<dbReference type="SUPFAM" id="SSF48264">
    <property type="entry name" value="Cytochrome P450"/>
    <property type="match status" value="1"/>
</dbReference>
<keyword evidence="8" id="KW-0560">Oxidoreductase</keyword>
<comment type="caution">
    <text evidence="12">The sequence shown here is derived from an EMBL/GenBank/DDBJ whole genome shotgun (WGS) entry which is preliminary data.</text>
</comment>
<dbReference type="InterPro" id="IPR036396">
    <property type="entry name" value="Cyt_P450_sf"/>
</dbReference>
<evidence type="ECO:0000313" key="13">
    <source>
        <dbReference type="Proteomes" id="UP001218218"/>
    </source>
</evidence>
<evidence type="ECO:0000256" key="3">
    <source>
        <dbReference type="ARBA" id="ARBA00010617"/>
    </source>
</evidence>
<proteinExistence type="inferred from homology"/>
<dbReference type="Gene3D" id="1.10.630.10">
    <property type="entry name" value="Cytochrome P450"/>
    <property type="match status" value="1"/>
</dbReference>
<keyword evidence="7" id="KW-1133">Transmembrane helix</keyword>
<dbReference type="GO" id="GO:0005506">
    <property type="term" value="F:iron ion binding"/>
    <property type="evidence" value="ECO:0007669"/>
    <property type="project" value="InterPro"/>
</dbReference>
<dbReference type="AlphaFoldDB" id="A0AAD6ZM62"/>
<evidence type="ECO:0000256" key="5">
    <source>
        <dbReference type="ARBA" id="ARBA00022692"/>
    </source>
</evidence>
<dbReference type="GO" id="GO:0016020">
    <property type="term" value="C:membrane"/>
    <property type="evidence" value="ECO:0007669"/>
    <property type="project" value="UniProtKB-SubCell"/>
</dbReference>
<sequence>MHLPKDSIVIPNVWHMLHDQAVFPNPMKFDPDRYRKPSTLKWTRLRIWFSASAGECARGRLSERVPFLRFAATLLATCDIFPAIDEHGNDIIPDVVYSSGSLSFPSQFDCIIKPRSENAYELLSDSAIDAPDSSLVN</sequence>
<keyword evidence="11" id="KW-0472">Membrane</keyword>
<evidence type="ECO:0008006" key="14">
    <source>
        <dbReference type="Google" id="ProtNLM"/>
    </source>
</evidence>
<dbReference type="PANTHER" id="PTHR46300:SF2">
    <property type="entry name" value="CYTOCHROME P450 MONOOXYGENASE ALNH-RELATED"/>
    <property type="match status" value="1"/>
</dbReference>
<evidence type="ECO:0000256" key="6">
    <source>
        <dbReference type="ARBA" id="ARBA00022723"/>
    </source>
</evidence>
<dbReference type="PANTHER" id="PTHR46300">
    <property type="entry name" value="P450, PUTATIVE (EUROFUNG)-RELATED-RELATED"/>
    <property type="match status" value="1"/>
</dbReference>
<evidence type="ECO:0000256" key="7">
    <source>
        <dbReference type="ARBA" id="ARBA00022989"/>
    </source>
</evidence>
<comment type="cofactor">
    <cofactor evidence="1">
        <name>heme</name>
        <dbReference type="ChEBI" id="CHEBI:30413"/>
    </cofactor>
</comment>
<dbReference type="GO" id="GO:0004497">
    <property type="term" value="F:monooxygenase activity"/>
    <property type="evidence" value="ECO:0007669"/>
    <property type="project" value="UniProtKB-KW"/>
</dbReference>
<evidence type="ECO:0000256" key="9">
    <source>
        <dbReference type="ARBA" id="ARBA00023004"/>
    </source>
</evidence>
<dbReference type="InterPro" id="IPR001128">
    <property type="entry name" value="Cyt_P450"/>
</dbReference>
<evidence type="ECO:0000256" key="11">
    <source>
        <dbReference type="ARBA" id="ARBA00023136"/>
    </source>
</evidence>
<evidence type="ECO:0000256" key="4">
    <source>
        <dbReference type="ARBA" id="ARBA00022617"/>
    </source>
</evidence>